<name>A0A2G8SMP8_9APHY</name>
<evidence type="ECO:0000313" key="3">
    <source>
        <dbReference type="Proteomes" id="UP000230002"/>
    </source>
</evidence>
<reference evidence="2 3" key="1">
    <citation type="journal article" date="2015" name="Sci. Rep.">
        <title>Chromosome-level genome map provides insights into diverse defense mechanisms in the medicinal fungus Ganoderma sinense.</title>
        <authorList>
            <person name="Zhu Y."/>
            <person name="Xu J."/>
            <person name="Sun C."/>
            <person name="Zhou S."/>
            <person name="Xu H."/>
            <person name="Nelson D.R."/>
            <person name="Qian J."/>
            <person name="Song J."/>
            <person name="Luo H."/>
            <person name="Xiang L."/>
            <person name="Li Y."/>
            <person name="Xu Z."/>
            <person name="Ji A."/>
            <person name="Wang L."/>
            <person name="Lu S."/>
            <person name="Hayward A."/>
            <person name="Sun W."/>
            <person name="Li X."/>
            <person name="Schwartz D.C."/>
            <person name="Wang Y."/>
            <person name="Chen S."/>
        </authorList>
    </citation>
    <scope>NUCLEOTIDE SEQUENCE [LARGE SCALE GENOMIC DNA]</scope>
    <source>
        <strain evidence="2 3">ZZ0214-1</strain>
    </source>
</reference>
<feature type="region of interest" description="Disordered" evidence="1">
    <location>
        <begin position="89"/>
        <end position="222"/>
    </location>
</feature>
<feature type="compositionally biased region" description="Acidic residues" evidence="1">
    <location>
        <begin position="165"/>
        <end position="176"/>
    </location>
</feature>
<feature type="region of interest" description="Disordered" evidence="1">
    <location>
        <begin position="313"/>
        <end position="350"/>
    </location>
</feature>
<sequence>MSTGPTHAPSGNLPHSDGEDPSVKPPPPTKQVNVVLPAGSGNAAPPPQPGFVPPLDLGPTATYEDIVSLWDRLGTDDHQTMVEVLREMEQEQRDEANKMNVDTPRLFTIGSCEPNQKTKKDTKTRRKRANSRRPPAQPPTSESAAPSTSAPARPRTFKTVRVEDYVSDESDSDDNEDHVPIPAHLKGKGRAVNQEQESCSSSEHPVPTLNVRPSPPVQNSNHSSPFSAVLNAFHTMGERMERLETSVTRGLKDMDDKISGFADRPADAKAPQNPWAHKSKGPKAAVAKLLAARNGNNTIPPRTYVQLNAQQSAPTSSTPMTFTTAVPPPPPPQPAPGFSGSQQTEYGGVHGAQHPTPMTWQVPSGHPGGCSSEEATRYSMPTQVPQAGTNAGPRNSTPAQVGVEMSAAEIETKMKLCRKYVRKHLWDELLRIKGPTELHERCPPLTDGQLEQYMRIKERVINAENFRIDFTRGWGRCPFNAEARNFFARHFVLSVQGGMYQNPPLPSHWVTETMIEDVLDKVITHLYKWRLEILVKLRLDHHLVLFDDIEAAHLSSDEPAFGTDDRQSQFKLYYIIEAAWQSQDFKKFVWALDQWYLYYARPKVGMKQRGGNLPRVREALPKGKARVVDSIAPRGLWRNCYDEDWLKNLKVSEREDLNMRDEDYDFTLPPPPPIPAEFLVRRGTASTSDTRQSTETGECGGSTFTGSSTFLQATPTVPAPATSFPASSNLQSAPLPTTSSLPGMFAPASSVPTSTNAANASTNAVTSLPVTTPSLSPPQ</sequence>
<comment type="caution">
    <text evidence="2">The sequence shown here is derived from an EMBL/GenBank/DDBJ whole genome shotgun (WGS) entry which is preliminary data.</text>
</comment>
<feature type="compositionally biased region" description="Polar residues" evidence="1">
    <location>
        <begin position="193"/>
        <end position="203"/>
    </location>
</feature>
<feature type="compositionally biased region" description="Polar residues" evidence="1">
    <location>
        <begin position="724"/>
        <end position="741"/>
    </location>
</feature>
<feature type="region of interest" description="Disordered" evidence="1">
    <location>
        <begin position="683"/>
        <end position="779"/>
    </location>
</feature>
<proteinExistence type="predicted"/>
<dbReference type="EMBL" id="AYKW01000004">
    <property type="protein sequence ID" value="PIL35031.1"/>
    <property type="molecule type" value="Genomic_DNA"/>
</dbReference>
<accession>A0A2G8SMP8</accession>
<keyword evidence="3" id="KW-1185">Reference proteome</keyword>
<organism evidence="2 3">
    <name type="scientific">Ganoderma sinense ZZ0214-1</name>
    <dbReference type="NCBI Taxonomy" id="1077348"/>
    <lineage>
        <taxon>Eukaryota</taxon>
        <taxon>Fungi</taxon>
        <taxon>Dikarya</taxon>
        <taxon>Basidiomycota</taxon>
        <taxon>Agaricomycotina</taxon>
        <taxon>Agaricomycetes</taxon>
        <taxon>Polyporales</taxon>
        <taxon>Polyporaceae</taxon>
        <taxon>Ganoderma</taxon>
    </lineage>
</organism>
<feature type="compositionally biased region" description="Low complexity" evidence="1">
    <location>
        <begin position="746"/>
        <end position="779"/>
    </location>
</feature>
<protein>
    <submittedName>
        <fullName evidence="2">Uncharacterized protein</fullName>
    </submittedName>
</protein>
<evidence type="ECO:0000256" key="1">
    <source>
        <dbReference type="SAM" id="MobiDB-lite"/>
    </source>
</evidence>
<feature type="compositionally biased region" description="Basic residues" evidence="1">
    <location>
        <begin position="122"/>
        <end position="131"/>
    </location>
</feature>
<feature type="compositionally biased region" description="Low complexity" evidence="1">
    <location>
        <begin position="139"/>
        <end position="154"/>
    </location>
</feature>
<feature type="compositionally biased region" description="Pro residues" evidence="1">
    <location>
        <begin position="326"/>
        <end position="335"/>
    </location>
</feature>
<dbReference type="Proteomes" id="UP000230002">
    <property type="component" value="Unassembled WGS sequence"/>
</dbReference>
<dbReference type="OrthoDB" id="2742298at2759"/>
<feature type="compositionally biased region" description="Polar residues" evidence="1">
    <location>
        <begin position="684"/>
        <end position="715"/>
    </location>
</feature>
<gene>
    <name evidence="2" type="ORF">GSI_02818</name>
</gene>
<evidence type="ECO:0000313" key="2">
    <source>
        <dbReference type="EMBL" id="PIL35031.1"/>
    </source>
</evidence>
<dbReference type="AlphaFoldDB" id="A0A2G8SMP8"/>
<dbReference type="STRING" id="1077348.A0A2G8SMP8"/>
<feature type="region of interest" description="Disordered" evidence="1">
    <location>
        <begin position="1"/>
        <end position="59"/>
    </location>
</feature>